<sequence>MVPLLTKQAVDLKVRRQFSVIVGNYEFYYALGLYSAGHPEVDLKGNMSPRELKDALVKELDPQEFLPANDPDKYLCFLLHRYRVEDDAHDQVMEGLFEWARSGVNPFPPDAK</sequence>
<comment type="caution">
    <text evidence="2">The sequence shown here is derived from an EMBL/GenBank/DDBJ whole genome shotgun (WGS) entry which is preliminary data.</text>
</comment>
<proteinExistence type="predicted"/>
<gene>
    <name evidence="2" type="ORF">GCWU000342_00470</name>
</gene>
<evidence type="ECO:0000313" key="3">
    <source>
        <dbReference type="Proteomes" id="UP000003494"/>
    </source>
</evidence>
<dbReference type="InterPro" id="IPR024212">
    <property type="entry name" value="DUF3837"/>
</dbReference>
<dbReference type="Pfam" id="PF12939">
    <property type="entry name" value="DUF3837"/>
    <property type="match status" value="1"/>
</dbReference>
<evidence type="ECO:0000259" key="1">
    <source>
        <dbReference type="Pfam" id="PF12939"/>
    </source>
</evidence>
<name>C4G920_9FIRM</name>
<reference evidence="2" key="1">
    <citation type="submission" date="2009-04" db="EMBL/GenBank/DDBJ databases">
        <authorList>
            <person name="Weinstock G."/>
            <person name="Sodergren E."/>
            <person name="Clifton S."/>
            <person name="Fulton L."/>
            <person name="Fulton B."/>
            <person name="Courtney L."/>
            <person name="Fronick C."/>
            <person name="Harrison M."/>
            <person name="Strong C."/>
            <person name="Farmer C."/>
            <person name="Delahaunty K."/>
            <person name="Markovic C."/>
            <person name="Hall O."/>
            <person name="Minx P."/>
            <person name="Tomlinson C."/>
            <person name="Mitreva M."/>
            <person name="Nelson J."/>
            <person name="Hou S."/>
            <person name="Wollam A."/>
            <person name="Pepin K.H."/>
            <person name="Johnson M."/>
            <person name="Bhonagiri V."/>
            <person name="Nash W.E."/>
            <person name="Warren W."/>
            <person name="Chinwalla A."/>
            <person name="Mardis E.R."/>
            <person name="Wilson R.K."/>
        </authorList>
    </citation>
    <scope>NUCLEOTIDE SEQUENCE [LARGE SCALE GENOMIC DNA]</scope>
    <source>
        <strain evidence="2">DSM 14600</strain>
    </source>
</reference>
<feature type="domain" description="DUF3837" evidence="1">
    <location>
        <begin position="1"/>
        <end position="101"/>
    </location>
</feature>
<dbReference type="Gene3D" id="1.20.58.1400">
    <property type="entry name" value="Domain of unknown function DUF3837"/>
    <property type="match status" value="1"/>
</dbReference>
<dbReference type="InterPro" id="IPR038406">
    <property type="entry name" value="DUF3837_sf"/>
</dbReference>
<dbReference type="STRING" id="626523.GCWU000342_00470"/>
<keyword evidence="3" id="KW-1185">Reference proteome</keyword>
<dbReference type="AlphaFoldDB" id="C4G920"/>
<dbReference type="Proteomes" id="UP000003494">
    <property type="component" value="Unassembled WGS sequence"/>
</dbReference>
<dbReference type="EMBL" id="ACIP02000001">
    <property type="protein sequence ID" value="EEP29117.1"/>
    <property type="molecule type" value="Genomic_DNA"/>
</dbReference>
<organism evidence="2 3">
    <name type="scientific">Shuttleworthella satelles DSM 14600</name>
    <dbReference type="NCBI Taxonomy" id="626523"/>
    <lineage>
        <taxon>Bacteria</taxon>
        <taxon>Bacillati</taxon>
        <taxon>Bacillota</taxon>
        <taxon>Clostridia</taxon>
        <taxon>Lachnospirales</taxon>
        <taxon>Lachnospiraceae</taxon>
        <taxon>Shuttleworthella</taxon>
    </lineage>
</organism>
<evidence type="ECO:0000313" key="2">
    <source>
        <dbReference type="EMBL" id="EEP29117.1"/>
    </source>
</evidence>
<accession>C4G920</accession>
<dbReference type="RefSeq" id="WP_006905505.1">
    <property type="nucleotide sequence ID" value="NZ_GG665866.1"/>
</dbReference>
<dbReference type="HOGENOM" id="CLU_2273174_0_0_9"/>
<protein>
    <recommendedName>
        <fullName evidence="1">DUF3837 domain-containing protein</fullName>
    </recommendedName>
</protein>